<sequence length="76" mass="8963">MTIYLKTIPGKVWSLDSLELTGEASSLTIPALDILFHPRNAKASRRYMREETQRMTFWIWIRPQRKIFPLIKASEI</sequence>
<organism evidence="1 2">
    <name type="scientific">Brassica napus</name>
    <name type="common">Rape</name>
    <dbReference type="NCBI Taxonomy" id="3708"/>
    <lineage>
        <taxon>Eukaryota</taxon>
        <taxon>Viridiplantae</taxon>
        <taxon>Streptophyta</taxon>
        <taxon>Embryophyta</taxon>
        <taxon>Tracheophyta</taxon>
        <taxon>Spermatophyta</taxon>
        <taxon>Magnoliopsida</taxon>
        <taxon>eudicotyledons</taxon>
        <taxon>Gunneridae</taxon>
        <taxon>Pentapetalae</taxon>
        <taxon>rosids</taxon>
        <taxon>malvids</taxon>
        <taxon>Brassicales</taxon>
        <taxon>Brassicaceae</taxon>
        <taxon>Brassiceae</taxon>
        <taxon>Brassica</taxon>
    </lineage>
</organism>
<protein>
    <submittedName>
        <fullName evidence="1">Uncharacterized protein</fullName>
    </submittedName>
</protein>
<name>A0ABQ7Y907_BRANA</name>
<proteinExistence type="predicted"/>
<reference evidence="1 2" key="1">
    <citation type="submission" date="2021-05" db="EMBL/GenBank/DDBJ databases">
        <title>Genome Assembly of Synthetic Allotetraploid Brassica napus Reveals Homoeologous Exchanges between Subgenomes.</title>
        <authorList>
            <person name="Davis J.T."/>
        </authorList>
    </citation>
    <scope>NUCLEOTIDE SEQUENCE [LARGE SCALE GENOMIC DNA]</scope>
    <source>
        <strain evidence="2">cv. Da-Ae</strain>
        <tissue evidence="1">Seedling</tissue>
    </source>
</reference>
<gene>
    <name evidence="1" type="ORF">HID58_081904</name>
</gene>
<evidence type="ECO:0000313" key="1">
    <source>
        <dbReference type="EMBL" id="KAH0864693.1"/>
    </source>
</evidence>
<comment type="caution">
    <text evidence="1">The sequence shown here is derived from an EMBL/GenBank/DDBJ whole genome shotgun (WGS) entry which is preliminary data.</text>
</comment>
<accession>A0ABQ7Y907</accession>
<evidence type="ECO:0000313" key="2">
    <source>
        <dbReference type="Proteomes" id="UP000824890"/>
    </source>
</evidence>
<keyword evidence="2" id="KW-1185">Reference proteome</keyword>
<dbReference type="EMBL" id="JAGKQM010000018">
    <property type="protein sequence ID" value="KAH0864693.1"/>
    <property type="molecule type" value="Genomic_DNA"/>
</dbReference>
<dbReference type="Proteomes" id="UP000824890">
    <property type="component" value="Unassembled WGS sequence"/>
</dbReference>